<proteinExistence type="predicted"/>
<sequence>MNTRASAQHGVFQPSSTVHVPRRWQLVPEVVTPGWQR</sequence>
<protein>
    <submittedName>
        <fullName evidence="1">Uncharacterized protein</fullName>
    </submittedName>
</protein>
<reference evidence="1 2" key="1">
    <citation type="submission" date="2018-01" db="EMBL/GenBank/DDBJ databases">
        <title>Comparison of the Chinese Bamboo Partridge and Red Junglefowl genome sequences highlights the importance of demography in genome evolution.</title>
        <authorList>
            <person name="Tiley G.P."/>
            <person name="Kimball R.T."/>
            <person name="Braun E.L."/>
            <person name="Burleigh J.G."/>
        </authorList>
    </citation>
    <scope>NUCLEOTIDE SEQUENCE [LARGE SCALE GENOMIC DNA]</scope>
    <source>
        <strain evidence="1">RTK389</strain>
        <tissue evidence="1">Blood</tissue>
    </source>
</reference>
<evidence type="ECO:0000313" key="1">
    <source>
        <dbReference type="EMBL" id="POI28852.1"/>
    </source>
</evidence>
<accession>A0A2P4SXK7</accession>
<gene>
    <name evidence="1" type="ORF">CIB84_007398</name>
</gene>
<evidence type="ECO:0000313" key="2">
    <source>
        <dbReference type="Proteomes" id="UP000237246"/>
    </source>
</evidence>
<name>A0A2P4SXK7_BAMTH</name>
<dbReference type="AlphaFoldDB" id="A0A2P4SXK7"/>
<dbReference type="Proteomes" id="UP000237246">
    <property type="component" value="Unassembled WGS sequence"/>
</dbReference>
<keyword evidence="2" id="KW-1185">Reference proteome</keyword>
<organism evidence="1 2">
    <name type="scientific">Bambusicola thoracicus</name>
    <name type="common">Chinese bamboo-partridge</name>
    <name type="synonym">Perdix thoracica</name>
    <dbReference type="NCBI Taxonomy" id="9083"/>
    <lineage>
        <taxon>Eukaryota</taxon>
        <taxon>Metazoa</taxon>
        <taxon>Chordata</taxon>
        <taxon>Craniata</taxon>
        <taxon>Vertebrata</taxon>
        <taxon>Euteleostomi</taxon>
        <taxon>Archelosauria</taxon>
        <taxon>Archosauria</taxon>
        <taxon>Dinosauria</taxon>
        <taxon>Saurischia</taxon>
        <taxon>Theropoda</taxon>
        <taxon>Coelurosauria</taxon>
        <taxon>Aves</taxon>
        <taxon>Neognathae</taxon>
        <taxon>Galloanserae</taxon>
        <taxon>Galliformes</taxon>
        <taxon>Phasianidae</taxon>
        <taxon>Perdicinae</taxon>
        <taxon>Bambusicola</taxon>
    </lineage>
</organism>
<dbReference type="EMBL" id="PPHD01017663">
    <property type="protein sequence ID" value="POI28852.1"/>
    <property type="molecule type" value="Genomic_DNA"/>
</dbReference>
<comment type="caution">
    <text evidence="1">The sequence shown here is derived from an EMBL/GenBank/DDBJ whole genome shotgun (WGS) entry which is preliminary data.</text>
</comment>